<dbReference type="InterPro" id="IPR027417">
    <property type="entry name" value="P-loop_NTPase"/>
</dbReference>
<protein>
    <submittedName>
        <fullName evidence="7">Vitamin B12 import ATP-binding protein BtuD</fullName>
    </submittedName>
</protein>
<dbReference type="PROSITE" id="PS00211">
    <property type="entry name" value="ABC_TRANSPORTER_1"/>
    <property type="match status" value="1"/>
</dbReference>
<dbReference type="Gene3D" id="3.40.50.300">
    <property type="entry name" value="P-loop containing nucleotide triphosphate hydrolases"/>
    <property type="match status" value="1"/>
</dbReference>
<dbReference type="NCBIfam" id="TIGR01188">
    <property type="entry name" value="drrA"/>
    <property type="match status" value="1"/>
</dbReference>
<keyword evidence="3" id="KW-0547">Nucleotide-binding</keyword>
<dbReference type="InterPro" id="IPR003439">
    <property type="entry name" value="ABC_transporter-like_ATP-bd"/>
</dbReference>
<evidence type="ECO:0000256" key="5">
    <source>
        <dbReference type="ARBA" id="ARBA00049985"/>
    </source>
</evidence>
<keyword evidence="2" id="KW-0813">Transport</keyword>
<dbReference type="SMART" id="SM00382">
    <property type="entry name" value="AAA"/>
    <property type="match status" value="1"/>
</dbReference>
<comment type="similarity">
    <text evidence="5">Belongs to the ABC transporter superfamily. Drug exporter-1 (DrugE1) (TC 3.A.1.105) family.</text>
</comment>
<keyword evidence="4 7" id="KW-0067">ATP-binding</keyword>
<dbReference type="PROSITE" id="PS50893">
    <property type="entry name" value="ABC_TRANSPORTER_2"/>
    <property type="match status" value="1"/>
</dbReference>
<sequence length="409" mass="45815">MKYAIETNSLTKNYGDFLAVDDLNMKIKNKSIFGFLGPNGAGKTTTIKMLTCLIKPTSGTGKVGGYDITTNPNEVRKKIGMVPQLVSLYNDLTAKENVELCADYYGLNEDQKEERIPELMELVDIKYAEDKLIKQMSGGQKQKVSVVASLIHKPDVLFLDEPTIGLDPTTKMVLWDLIAELNDHGHTIVLCSHDMYEVEMLCENVGIMNLGELAAFDTPQGLKDNLMHKNERELLKKMEGLSSIGDFSKTKTASEKIKSETFNSVNIEENNEADKEENISESISLEKFSAAMFNKDPDNHSPEYLAQIQKHSKEVSIMIKNINDNILEDVKKLDIVYHLTTNETTDGTRLTINVDRFAENSVSNVIWTIVKNDGNITSINTKDPSLEDVFVDVTSKKKVDNSNIQNMDD</sequence>
<evidence type="ECO:0000256" key="2">
    <source>
        <dbReference type="ARBA" id="ARBA00022448"/>
    </source>
</evidence>
<dbReference type="GO" id="GO:0005524">
    <property type="term" value="F:ATP binding"/>
    <property type="evidence" value="ECO:0007669"/>
    <property type="project" value="UniProtKB-KW"/>
</dbReference>
<dbReference type="GO" id="GO:0005886">
    <property type="term" value="C:plasma membrane"/>
    <property type="evidence" value="ECO:0007669"/>
    <property type="project" value="UniProtKB-SubCell"/>
</dbReference>
<dbReference type="GO" id="GO:0043215">
    <property type="term" value="P:daunorubicin transport"/>
    <property type="evidence" value="ECO:0007669"/>
    <property type="project" value="InterPro"/>
</dbReference>
<dbReference type="GO" id="GO:0016887">
    <property type="term" value="F:ATP hydrolysis activity"/>
    <property type="evidence" value="ECO:0007669"/>
    <property type="project" value="InterPro"/>
</dbReference>
<gene>
    <name evidence="7" type="primary">btuD_48</name>
    <name evidence="7" type="ORF">SDC9_17123</name>
</gene>
<dbReference type="InterPro" id="IPR050763">
    <property type="entry name" value="ABC_transporter_ATP-binding"/>
</dbReference>
<dbReference type="GO" id="GO:1900753">
    <property type="term" value="P:doxorubicin transport"/>
    <property type="evidence" value="ECO:0007669"/>
    <property type="project" value="InterPro"/>
</dbReference>
<dbReference type="InterPro" id="IPR003593">
    <property type="entry name" value="AAA+_ATPase"/>
</dbReference>
<accession>A0A644TWI3</accession>
<organism evidence="7">
    <name type="scientific">bioreactor metagenome</name>
    <dbReference type="NCBI Taxonomy" id="1076179"/>
    <lineage>
        <taxon>unclassified sequences</taxon>
        <taxon>metagenomes</taxon>
        <taxon>ecological metagenomes</taxon>
    </lineage>
</organism>
<feature type="domain" description="ABC transporter" evidence="6">
    <location>
        <begin position="5"/>
        <end position="235"/>
    </location>
</feature>
<dbReference type="AlphaFoldDB" id="A0A644TWI3"/>
<evidence type="ECO:0000256" key="4">
    <source>
        <dbReference type="ARBA" id="ARBA00022840"/>
    </source>
</evidence>
<dbReference type="Pfam" id="PF00005">
    <property type="entry name" value="ABC_tran"/>
    <property type="match status" value="1"/>
</dbReference>
<dbReference type="InterPro" id="IPR017871">
    <property type="entry name" value="ABC_transporter-like_CS"/>
</dbReference>
<evidence type="ECO:0000259" key="6">
    <source>
        <dbReference type="PROSITE" id="PS50893"/>
    </source>
</evidence>
<comment type="subcellular location">
    <subcellularLocation>
        <location evidence="1">Cell membrane</location>
        <topology evidence="1">Peripheral membrane protein</topology>
        <orientation evidence="1">Cytoplasmic side</orientation>
    </subcellularLocation>
</comment>
<comment type="caution">
    <text evidence="7">The sequence shown here is derived from an EMBL/GenBank/DDBJ whole genome shotgun (WGS) entry which is preliminary data.</text>
</comment>
<evidence type="ECO:0000313" key="7">
    <source>
        <dbReference type="EMBL" id="MPL71348.1"/>
    </source>
</evidence>
<dbReference type="SUPFAM" id="SSF52540">
    <property type="entry name" value="P-loop containing nucleoside triphosphate hydrolases"/>
    <property type="match status" value="1"/>
</dbReference>
<dbReference type="PANTHER" id="PTHR42711">
    <property type="entry name" value="ABC TRANSPORTER ATP-BINDING PROTEIN"/>
    <property type="match status" value="1"/>
</dbReference>
<evidence type="ECO:0000256" key="1">
    <source>
        <dbReference type="ARBA" id="ARBA00004413"/>
    </source>
</evidence>
<proteinExistence type="inferred from homology"/>
<dbReference type="PANTHER" id="PTHR42711:SF5">
    <property type="entry name" value="ABC TRANSPORTER ATP-BINDING PROTEIN NATA"/>
    <property type="match status" value="1"/>
</dbReference>
<evidence type="ECO:0000256" key="3">
    <source>
        <dbReference type="ARBA" id="ARBA00022741"/>
    </source>
</evidence>
<reference evidence="7" key="1">
    <citation type="submission" date="2019-08" db="EMBL/GenBank/DDBJ databases">
        <authorList>
            <person name="Kucharzyk K."/>
            <person name="Murdoch R.W."/>
            <person name="Higgins S."/>
            <person name="Loffler F."/>
        </authorList>
    </citation>
    <scope>NUCLEOTIDE SEQUENCE</scope>
</reference>
<dbReference type="InterPro" id="IPR005894">
    <property type="entry name" value="DrrA"/>
</dbReference>
<dbReference type="EMBL" id="VSSQ01000058">
    <property type="protein sequence ID" value="MPL71348.1"/>
    <property type="molecule type" value="Genomic_DNA"/>
</dbReference>
<name>A0A644TWI3_9ZZZZ</name>